<evidence type="ECO:0000256" key="1">
    <source>
        <dbReference type="ARBA" id="ARBA00034120"/>
    </source>
</evidence>
<sequence>MEKPDGGERLLGIPTVMDRVIQQAIVQVLSPIFDPDFSPSSFGYRPGRSAQDAVQQVNRYIKQGLHQAVDVDLSKFFDTVSHDVLRGVA</sequence>
<name>A0ABY6H1L0_9GAMM</name>
<accession>A0ABY6H1L0</accession>
<dbReference type="InterPro" id="IPR000477">
    <property type="entry name" value="RT_dom"/>
</dbReference>
<reference evidence="3" key="1">
    <citation type="submission" date="2022-10" db="EMBL/GenBank/DDBJ databases">
        <title>Completed Genome Sequence of two octocoral isolated bacterium, Endozoicomonas euniceicola EF212T and Endozoicomonas gorgoniicola PS125T.</title>
        <authorList>
            <person name="Chiou Y.-J."/>
            <person name="Chen Y.-H."/>
        </authorList>
    </citation>
    <scope>NUCLEOTIDE SEQUENCE</scope>
    <source>
        <strain evidence="3">EF212</strain>
    </source>
</reference>
<dbReference type="PANTHER" id="PTHR34047">
    <property type="entry name" value="NUCLEAR INTRON MATURASE 1, MITOCHONDRIAL-RELATED"/>
    <property type="match status" value="1"/>
</dbReference>
<dbReference type="Pfam" id="PF00078">
    <property type="entry name" value="RVT_1"/>
    <property type="match status" value="1"/>
</dbReference>
<organism evidence="3 4">
    <name type="scientific">Endozoicomonas euniceicola</name>
    <dbReference type="NCBI Taxonomy" id="1234143"/>
    <lineage>
        <taxon>Bacteria</taxon>
        <taxon>Pseudomonadati</taxon>
        <taxon>Pseudomonadota</taxon>
        <taxon>Gammaproteobacteria</taxon>
        <taxon>Oceanospirillales</taxon>
        <taxon>Endozoicomonadaceae</taxon>
        <taxon>Endozoicomonas</taxon>
    </lineage>
</organism>
<proteinExistence type="inferred from homology"/>
<keyword evidence="3" id="KW-0548">Nucleotidyltransferase</keyword>
<dbReference type="InterPro" id="IPR043502">
    <property type="entry name" value="DNA/RNA_pol_sf"/>
</dbReference>
<evidence type="ECO:0000313" key="4">
    <source>
        <dbReference type="Proteomes" id="UP001163255"/>
    </source>
</evidence>
<gene>
    <name evidence="3" type="ORF">NX720_02910</name>
</gene>
<dbReference type="Proteomes" id="UP001163255">
    <property type="component" value="Chromosome"/>
</dbReference>
<dbReference type="EMBL" id="CP103300">
    <property type="protein sequence ID" value="UYM18953.1"/>
    <property type="molecule type" value="Genomic_DNA"/>
</dbReference>
<evidence type="ECO:0000313" key="3">
    <source>
        <dbReference type="EMBL" id="UYM18953.1"/>
    </source>
</evidence>
<dbReference type="InterPro" id="IPR051083">
    <property type="entry name" value="GrpII_Intron_Splice-Mob/Def"/>
</dbReference>
<dbReference type="GO" id="GO:0003964">
    <property type="term" value="F:RNA-directed DNA polymerase activity"/>
    <property type="evidence" value="ECO:0007669"/>
    <property type="project" value="UniProtKB-KW"/>
</dbReference>
<protein>
    <submittedName>
        <fullName evidence="3">Reverse transcriptase domain-containing protein</fullName>
    </submittedName>
</protein>
<dbReference type="PANTHER" id="PTHR34047:SF8">
    <property type="entry name" value="PROTEIN YKFC"/>
    <property type="match status" value="1"/>
</dbReference>
<dbReference type="RefSeq" id="WP_262601713.1">
    <property type="nucleotide sequence ID" value="NZ_CP103300.1"/>
</dbReference>
<keyword evidence="3" id="KW-0808">Transferase</keyword>
<keyword evidence="4" id="KW-1185">Reference proteome</keyword>
<dbReference type="CDD" id="cd01651">
    <property type="entry name" value="RT_G2_intron"/>
    <property type="match status" value="1"/>
</dbReference>
<feature type="domain" description="Reverse transcriptase" evidence="2">
    <location>
        <begin position="2"/>
        <end position="83"/>
    </location>
</feature>
<keyword evidence="3" id="KW-0695">RNA-directed DNA polymerase</keyword>
<dbReference type="SUPFAM" id="SSF56672">
    <property type="entry name" value="DNA/RNA polymerases"/>
    <property type="match status" value="1"/>
</dbReference>
<evidence type="ECO:0000259" key="2">
    <source>
        <dbReference type="Pfam" id="PF00078"/>
    </source>
</evidence>
<comment type="similarity">
    <text evidence="1">Belongs to the bacterial reverse transcriptase family.</text>
</comment>